<feature type="domain" description="Zn(2)-C6 fungal-type" evidence="7">
    <location>
        <begin position="20"/>
        <end position="48"/>
    </location>
</feature>
<sequence length="652" mass="72359">MTAMGQDDTPRTDSVEKNAGCARCKQRRIKCDETKPSCVACSRRGYDCPGYRRDVKWSAKHEAKGLNSESLSPSKKEPLMSWFTEPAEKLRLALLSDLRPPLERSQSSTKRVEQCKTSGRCDGRTDTPDHSTTNSDSALTLQTSDAETTPERQHNAKLTSSLTDSSTKLRAYYFSHTCRLLSGYDSPTNPLREWVARLSNEHPIIESCVFSISAAHLSQQQREMTMLAASHRTAALASLSAGIEALDKRRLSHPHDNAGFVLKNSESMTALLLGIIMIGKTASWNNPSSLGLHHLEAARTIFQTLYCESHFQSPSISGAPTSDTRLARDFFVGALVYWEALTSFVVDNSTDAADYLLRFCDDENSVASVHPWSGVSPKLFISMSKIGSLARQAHHLRRASASPQRIQKDRRELLSQGKHLEELVCQYDSPPQVQFLSTGDPSTPVDDFQFLGYAYALSIMLELCRTFPELLRPDQRMPDYDTQRKHLNTLAITILTLIAKIPETSGTRAIQMPVLVIAGSTLQFQRIEDMHVDMEVFPDGASDPTHAPERVDIQFWRLFVDSRLDKMASYMGLDTVHRASWVWAVATGILPRARTTVVAGACRCIPTEDHTVLLVVALVGGEEEGLGRLVAEGDLAGDEEGDGRFEDKLRLA</sequence>
<feature type="region of interest" description="Disordered" evidence="6">
    <location>
        <begin position="101"/>
        <end position="161"/>
    </location>
</feature>
<dbReference type="PROSITE" id="PS00463">
    <property type="entry name" value="ZN2_CY6_FUNGAL_1"/>
    <property type="match status" value="1"/>
</dbReference>
<evidence type="ECO:0000256" key="5">
    <source>
        <dbReference type="ARBA" id="ARBA00023242"/>
    </source>
</evidence>
<dbReference type="InterPro" id="IPR021858">
    <property type="entry name" value="Fun_TF"/>
</dbReference>
<comment type="caution">
    <text evidence="8">The sequence shown here is derived from an EMBL/GenBank/DDBJ whole genome shotgun (WGS) entry which is preliminary data.</text>
</comment>
<keyword evidence="2" id="KW-0805">Transcription regulation</keyword>
<dbReference type="Gene3D" id="4.10.240.10">
    <property type="entry name" value="Zn(2)-C6 fungal-type DNA-binding domain"/>
    <property type="match status" value="1"/>
</dbReference>
<dbReference type="GO" id="GO:0000981">
    <property type="term" value="F:DNA-binding transcription factor activity, RNA polymerase II-specific"/>
    <property type="evidence" value="ECO:0007669"/>
    <property type="project" value="InterPro"/>
</dbReference>
<dbReference type="STRING" id="105351.A0A401L1J0"/>
<evidence type="ECO:0000313" key="9">
    <source>
        <dbReference type="Proteomes" id="UP000286921"/>
    </source>
</evidence>
<evidence type="ECO:0000256" key="2">
    <source>
        <dbReference type="ARBA" id="ARBA00023015"/>
    </source>
</evidence>
<dbReference type="PROSITE" id="PS50048">
    <property type="entry name" value="ZN2_CY6_FUNGAL_2"/>
    <property type="match status" value="1"/>
</dbReference>
<keyword evidence="3" id="KW-0238">DNA-binding</keyword>
<dbReference type="GO" id="GO:0000976">
    <property type="term" value="F:transcription cis-regulatory region binding"/>
    <property type="evidence" value="ECO:0007669"/>
    <property type="project" value="TreeGrafter"/>
</dbReference>
<evidence type="ECO:0000256" key="6">
    <source>
        <dbReference type="SAM" id="MobiDB-lite"/>
    </source>
</evidence>
<proteinExistence type="predicted"/>
<feature type="compositionally biased region" description="Polar residues" evidence="6">
    <location>
        <begin position="130"/>
        <end position="147"/>
    </location>
</feature>
<dbReference type="Pfam" id="PF00172">
    <property type="entry name" value="Zn_clus"/>
    <property type="match status" value="1"/>
</dbReference>
<dbReference type="GO" id="GO:0005634">
    <property type="term" value="C:nucleus"/>
    <property type="evidence" value="ECO:0007669"/>
    <property type="project" value="UniProtKB-SubCell"/>
</dbReference>
<dbReference type="GO" id="GO:0008270">
    <property type="term" value="F:zinc ion binding"/>
    <property type="evidence" value="ECO:0007669"/>
    <property type="project" value="InterPro"/>
</dbReference>
<name>A0A401L1J0_ASPAW</name>
<organism evidence="8 9">
    <name type="scientific">Aspergillus awamori</name>
    <name type="common">Black koji mold</name>
    <dbReference type="NCBI Taxonomy" id="105351"/>
    <lineage>
        <taxon>Eukaryota</taxon>
        <taxon>Fungi</taxon>
        <taxon>Dikarya</taxon>
        <taxon>Ascomycota</taxon>
        <taxon>Pezizomycotina</taxon>
        <taxon>Eurotiomycetes</taxon>
        <taxon>Eurotiomycetidae</taxon>
        <taxon>Eurotiales</taxon>
        <taxon>Aspergillaceae</taxon>
        <taxon>Aspergillus</taxon>
    </lineage>
</organism>
<keyword evidence="5" id="KW-0539">Nucleus</keyword>
<dbReference type="Proteomes" id="UP000286921">
    <property type="component" value="Unassembled WGS sequence"/>
</dbReference>
<dbReference type="PANTHER" id="PTHR37534">
    <property type="entry name" value="TRANSCRIPTIONAL ACTIVATOR PROTEIN UGA3"/>
    <property type="match status" value="1"/>
</dbReference>
<keyword evidence="4" id="KW-0804">Transcription</keyword>
<feature type="compositionally biased region" description="Basic and acidic residues" evidence="6">
    <location>
        <begin position="110"/>
        <end position="129"/>
    </location>
</feature>
<evidence type="ECO:0000313" key="8">
    <source>
        <dbReference type="EMBL" id="GCB25379.1"/>
    </source>
</evidence>
<evidence type="ECO:0000256" key="4">
    <source>
        <dbReference type="ARBA" id="ARBA00023163"/>
    </source>
</evidence>
<comment type="subcellular location">
    <subcellularLocation>
        <location evidence="1">Nucleus</location>
    </subcellularLocation>
</comment>
<evidence type="ECO:0000259" key="7">
    <source>
        <dbReference type="PROSITE" id="PS50048"/>
    </source>
</evidence>
<dbReference type="InterPro" id="IPR001138">
    <property type="entry name" value="Zn2Cys6_DnaBD"/>
</dbReference>
<dbReference type="CDD" id="cd00067">
    <property type="entry name" value="GAL4"/>
    <property type="match status" value="1"/>
</dbReference>
<accession>A0A401L1J0</accession>
<gene>
    <name evidence="8" type="ORF">AAWM_08264</name>
</gene>
<dbReference type="InterPro" id="IPR036864">
    <property type="entry name" value="Zn2-C6_fun-type_DNA-bd_sf"/>
</dbReference>
<reference evidence="8 9" key="1">
    <citation type="submission" date="2016-09" db="EMBL/GenBank/DDBJ databases">
        <title>Aspergillus awamori IFM 58123T.</title>
        <authorList>
            <person name="Kusuya Y."/>
            <person name="Shimizu M."/>
            <person name="Takahashi H."/>
            <person name="Yaguchi T."/>
        </authorList>
    </citation>
    <scope>NUCLEOTIDE SEQUENCE [LARGE SCALE GENOMIC DNA]</scope>
    <source>
        <strain evidence="8 9">IFM 58123</strain>
    </source>
</reference>
<dbReference type="PANTHER" id="PTHR37534:SF11">
    <property type="entry name" value="ZN(II)2CYS6 TRANSCRIPTION FACTOR (EUROFUNG)"/>
    <property type="match status" value="1"/>
</dbReference>
<evidence type="ECO:0000256" key="3">
    <source>
        <dbReference type="ARBA" id="ARBA00023125"/>
    </source>
</evidence>
<keyword evidence="9" id="KW-1185">Reference proteome</keyword>
<evidence type="ECO:0000256" key="1">
    <source>
        <dbReference type="ARBA" id="ARBA00004123"/>
    </source>
</evidence>
<dbReference type="EMBL" id="BDHI01000021">
    <property type="protein sequence ID" value="GCB25379.1"/>
    <property type="molecule type" value="Genomic_DNA"/>
</dbReference>
<dbReference type="Pfam" id="PF11951">
    <property type="entry name" value="Fungal_trans_2"/>
    <property type="match status" value="1"/>
</dbReference>
<dbReference type="AlphaFoldDB" id="A0A401L1J0"/>
<dbReference type="SMART" id="SM00066">
    <property type="entry name" value="GAL4"/>
    <property type="match status" value="1"/>
</dbReference>
<dbReference type="SUPFAM" id="SSF57701">
    <property type="entry name" value="Zn2/Cys6 DNA-binding domain"/>
    <property type="match status" value="1"/>
</dbReference>
<dbReference type="GO" id="GO:0045944">
    <property type="term" value="P:positive regulation of transcription by RNA polymerase II"/>
    <property type="evidence" value="ECO:0007669"/>
    <property type="project" value="TreeGrafter"/>
</dbReference>
<protein>
    <submittedName>
        <fullName evidence="8">Transcriptional regulatory protein moc3</fullName>
    </submittedName>
</protein>